<dbReference type="Pfam" id="PF00052">
    <property type="entry name" value="Laminin_B"/>
    <property type="match status" value="1"/>
</dbReference>
<keyword evidence="1" id="KW-0732">Signal</keyword>
<keyword evidence="4" id="KW-0325">Glycoprotein</keyword>
<keyword evidence="3" id="KW-1015">Disulfide bond</keyword>
<dbReference type="SUPFAM" id="SSF56300">
    <property type="entry name" value="Metallo-dependent phosphatases"/>
    <property type="match status" value="1"/>
</dbReference>
<sequence>MTERHTGGRDESTTNDRRTFLQAIGLVAASSGLVGTASADPGRDGIDGSNDGGDGGGLVPLTHGVAVGDVTATTATVWARADRDATVHVAYSHDQGFDGVGYDRTAVDVETDHTGHVRLEELESGTRYRYHVWATRAAETYRPLDDRDDGRGPRGEAERGDHSGDESIEALLPDAVESGTFVTAPAPDEEERVTFAWSGDTWGYGDDPVEPPFPGLQTIAQREPDFFLYHGDTIYADAQTPAGKITANTPLDEALEIYRDKYKEMRDPPEEIAERTNLQELLETTSVYTVWDDHEVINNFAGPIEPLMPEGRRAFREYWPLDRDDEAEPGESNRFYDSFRWGKHVELFVIDTRQYRDPNVELGTKTLLGREQLEWLKGALADSDATWKLLASPAPLGYPSDSWATPADRTGYEGELLELVEYVRTESVSNLVVVAGDVHKSVVGGYDPDDDGTFEFVEAIAGPLGAPAGEPDDLYPALNPTEFFAKGEYTNFGTVDVDESGETLTVGIYDERGTEQFTKTFHADEINAGDGPEPPSRIESTFDEDGDGWLISQNGGSNRPVYRATGGNPGGHVSDEENQGGVAWYYQAPFKFLGDREAFYGGTLSFDLRQARSDRQFDADPVEGGDVLLASGDTKLVYEFRGPESTPGESWTAFEVPLSADATWIDLTSRDPIATEATFRAVLAELDTLRIRGEYRAGDDTSYLDNVVLSR</sequence>
<feature type="compositionally biased region" description="Basic and acidic residues" evidence="5">
    <location>
        <begin position="143"/>
        <end position="165"/>
    </location>
</feature>
<dbReference type="AlphaFoldDB" id="A0A1H9G9M0"/>
<dbReference type="Gene3D" id="2.60.40.380">
    <property type="entry name" value="Purple acid phosphatase-like, N-terminal"/>
    <property type="match status" value="1"/>
</dbReference>
<dbReference type="SMART" id="SM00281">
    <property type="entry name" value="LamB"/>
    <property type="match status" value="1"/>
</dbReference>
<evidence type="ECO:0000313" key="7">
    <source>
        <dbReference type="EMBL" id="SEQ46478.1"/>
    </source>
</evidence>
<dbReference type="EMBL" id="FOFD01000002">
    <property type="protein sequence ID" value="SEQ46478.1"/>
    <property type="molecule type" value="Genomic_DNA"/>
</dbReference>
<dbReference type="InterPro" id="IPR006311">
    <property type="entry name" value="TAT_signal"/>
</dbReference>
<dbReference type="PROSITE" id="PS51318">
    <property type="entry name" value="TAT"/>
    <property type="match status" value="1"/>
</dbReference>
<keyword evidence="8" id="KW-1185">Reference proteome</keyword>
<dbReference type="PANTHER" id="PTHR43606">
    <property type="entry name" value="PHOSPHATASE, PUTATIVE (AFU_ORTHOLOGUE AFUA_6G08710)-RELATED"/>
    <property type="match status" value="1"/>
</dbReference>
<dbReference type="CDD" id="cd07389">
    <property type="entry name" value="MPP_PhoD"/>
    <property type="match status" value="1"/>
</dbReference>
<dbReference type="PROSITE" id="PS51115">
    <property type="entry name" value="LAMININ_IVA"/>
    <property type="match status" value="1"/>
</dbReference>
<evidence type="ECO:0000256" key="3">
    <source>
        <dbReference type="ARBA" id="ARBA00023157"/>
    </source>
</evidence>
<evidence type="ECO:0000313" key="8">
    <source>
        <dbReference type="Proteomes" id="UP000199114"/>
    </source>
</evidence>
<evidence type="ECO:0000256" key="1">
    <source>
        <dbReference type="ARBA" id="ARBA00022729"/>
    </source>
</evidence>
<keyword evidence="2" id="KW-0677">Repeat</keyword>
<dbReference type="OrthoDB" id="304816at2157"/>
<protein>
    <submittedName>
        <fullName evidence="7">Alkaline phosphatase D</fullName>
    </submittedName>
</protein>
<evidence type="ECO:0000256" key="5">
    <source>
        <dbReference type="SAM" id="MobiDB-lite"/>
    </source>
</evidence>
<feature type="region of interest" description="Disordered" evidence="5">
    <location>
        <begin position="143"/>
        <end position="167"/>
    </location>
</feature>
<dbReference type="InterPro" id="IPR018946">
    <property type="entry name" value="PhoD-like_MPP"/>
</dbReference>
<proteinExistence type="predicted"/>
<dbReference type="InterPro" id="IPR000034">
    <property type="entry name" value="Laminin_IV"/>
</dbReference>
<organism evidence="7 8">
    <name type="scientific">Natrinema salaciae</name>
    <dbReference type="NCBI Taxonomy" id="1186196"/>
    <lineage>
        <taxon>Archaea</taxon>
        <taxon>Methanobacteriati</taxon>
        <taxon>Methanobacteriota</taxon>
        <taxon>Stenosarchaea group</taxon>
        <taxon>Halobacteria</taxon>
        <taxon>Halobacteriales</taxon>
        <taxon>Natrialbaceae</taxon>
        <taxon>Natrinema</taxon>
    </lineage>
</organism>
<dbReference type="STRING" id="1186196.SAMN04489841_1813"/>
<evidence type="ECO:0000256" key="4">
    <source>
        <dbReference type="ARBA" id="ARBA00023180"/>
    </source>
</evidence>
<feature type="region of interest" description="Disordered" evidence="5">
    <location>
        <begin position="35"/>
        <end position="56"/>
    </location>
</feature>
<name>A0A1H9G9M0_9EURY</name>
<reference evidence="8" key="1">
    <citation type="submission" date="2016-10" db="EMBL/GenBank/DDBJ databases">
        <authorList>
            <person name="Varghese N."/>
            <person name="Submissions S."/>
        </authorList>
    </citation>
    <scope>NUCLEOTIDE SEQUENCE [LARGE SCALE GENOMIC DNA]</scope>
    <source>
        <strain evidence="8">DSM 25055</strain>
    </source>
</reference>
<dbReference type="Pfam" id="PF16655">
    <property type="entry name" value="PhoD_N"/>
    <property type="match status" value="1"/>
</dbReference>
<evidence type="ECO:0000259" key="6">
    <source>
        <dbReference type="PROSITE" id="PS51115"/>
    </source>
</evidence>
<dbReference type="Gene3D" id="3.60.21.70">
    <property type="entry name" value="PhoD-like phosphatase"/>
    <property type="match status" value="1"/>
</dbReference>
<dbReference type="Pfam" id="PF09423">
    <property type="entry name" value="PhoD"/>
    <property type="match status" value="1"/>
</dbReference>
<dbReference type="RefSeq" id="WP_090616640.1">
    <property type="nucleotide sequence ID" value="NZ_FOFD01000002.1"/>
</dbReference>
<evidence type="ECO:0000256" key="2">
    <source>
        <dbReference type="ARBA" id="ARBA00022737"/>
    </source>
</evidence>
<gene>
    <name evidence="7" type="ORF">SAMN04489841_1813</name>
</gene>
<dbReference type="Proteomes" id="UP000199114">
    <property type="component" value="Unassembled WGS sequence"/>
</dbReference>
<feature type="domain" description="Laminin IV type A" evidence="6">
    <location>
        <begin position="544"/>
        <end position="711"/>
    </location>
</feature>
<dbReference type="InterPro" id="IPR052900">
    <property type="entry name" value="Phospholipid_Metab_Enz"/>
</dbReference>
<dbReference type="InterPro" id="IPR032093">
    <property type="entry name" value="PhoD_N"/>
</dbReference>
<dbReference type="InterPro" id="IPR029052">
    <property type="entry name" value="Metallo-depent_PP-like"/>
</dbReference>
<accession>A0A1H9G9M0</accession>
<dbReference type="PANTHER" id="PTHR43606:SF1">
    <property type="entry name" value="PHOD-LIKE PHOSPHATASE METALLOPHOSPHATASE DOMAIN-CONTAINING PROTEIN"/>
    <property type="match status" value="1"/>
</dbReference>
<dbReference type="InterPro" id="IPR038607">
    <property type="entry name" value="PhoD-like_sf"/>
</dbReference>